<dbReference type="AlphaFoldDB" id="A0A2W5NC41"/>
<dbReference type="Proteomes" id="UP000249185">
    <property type="component" value="Unassembled WGS sequence"/>
</dbReference>
<evidence type="ECO:0000313" key="2">
    <source>
        <dbReference type="Proteomes" id="UP000249185"/>
    </source>
</evidence>
<protein>
    <submittedName>
        <fullName evidence="1">Sarcosine oxidase subunit gamma</fullName>
    </submittedName>
</protein>
<accession>A0A2W5NC41</accession>
<evidence type="ECO:0000313" key="1">
    <source>
        <dbReference type="EMBL" id="PZQ48305.1"/>
    </source>
</evidence>
<dbReference type="EMBL" id="QFPW01000012">
    <property type="protein sequence ID" value="PZQ48305.1"/>
    <property type="molecule type" value="Genomic_DNA"/>
</dbReference>
<name>A0A2W5NC41_RHOSU</name>
<proteinExistence type="predicted"/>
<dbReference type="SUPFAM" id="SSF103025">
    <property type="entry name" value="Folate-binding domain"/>
    <property type="match status" value="1"/>
</dbReference>
<sequence>MTDLVPETALGAAEPRVVTFGALTLTEDAGLALASLALRTGGTAPAPFGLALPGPGGWATGGGIAALWTGPGQWLVEAPGRAAEDFAAALSTEAPGASVTEQTDGWTAVEITSAAGPAPVEALLAKLVNVDLGGFGPGRARRTLLEHMGVLVIRRAPDRLAVLGTRSSAASLWHALETAARRI</sequence>
<dbReference type="InterPro" id="IPR027266">
    <property type="entry name" value="TrmE/GcvT-like"/>
</dbReference>
<gene>
    <name evidence="1" type="ORF">DI556_14215</name>
</gene>
<organism evidence="1 2">
    <name type="scientific">Rhodovulum sulfidophilum</name>
    <name type="common">Rhodobacter sulfidophilus</name>
    <dbReference type="NCBI Taxonomy" id="35806"/>
    <lineage>
        <taxon>Bacteria</taxon>
        <taxon>Pseudomonadati</taxon>
        <taxon>Pseudomonadota</taxon>
        <taxon>Alphaproteobacteria</taxon>
        <taxon>Rhodobacterales</taxon>
        <taxon>Paracoccaceae</taxon>
        <taxon>Rhodovulum</taxon>
    </lineage>
</organism>
<comment type="caution">
    <text evidence="1">The sequence shown here is derived from an EMBL/GenBank/DDBJ whole genome shotgun (WGS) entry which is preliminary data.</text>
</comment>
<dbReference type="Gene3D" id="3.30.1360.120">
    <property type="entry name" value="Probable tRNA modification gtpase trme, domain 1"/>
    <property type="match status" value="1"/>
</dbReference>
<reference evidence="1 2" key="1">
    <citation type="submission" date="2017-08" db="EMBL/GenBank/DDBJ databases">
        <title>Infants hospitalized years apart are colonized by the same room-sourced microbial strains.</title>
        <authorList>
            <person name="Brooks B."/>
            <person name="Olm M.R."/>
            <person name="Firek B.A."/>
            <person name="Baker R."/>
            <person name="Thomas B.C."/>
            <person name="Morowitz M.J."/>
            <person name="Banfield J.F."/>
        </authorList>
    </citation>
    <scope>NUCLEOTIDE SEQUENCE [LARGE SCALE GENOMIC DNA]</scope>
    <source>
        <strain evidence="1">S2_005_002_R2_34</strain>
    </source>
</reference>